<keyword evidence="1" id="KW-0812">Transmembrane</keyword>
<accession>A0A552WLE2</accession>
<keyword evidence="3" id="KW-1185">Reference proteome</keyword>
<protein>
    <recommendedName>
        <fullName evidence="4">DUF2142 domain-containing protein</fullName>
    </recommendedName>
</protein>
<sequence>MWCLVLVLLGVGVSALGTLNAPSLSALDEHTHLDYAWKISHGQVPRAGDTLSPEIREEWACRSQDNLAQLLPACGSSSSAADFPFDAENYNTWHPPVYYAVTGVLARAVTALPVDLTFTTAARLLGGAWLAAGLVALFAVLRMWRLPHWLAAAAAALVAGIPGVAHAASTVTNDAPAVLIGAGAAWVLTRVVRDGRTGWALPALVALLAASTKLMNAVAILTVAGVLLLWAVGLWRAGQRPKAYRLLLITGAVVAAVGLVAFGWGALQGARTPAGWTNPIGGTNTAPVHGLPLDEWAPTLMSAFGLVQNYYLQPAVTSTIVVAVVGLLAVLFTAAPLLGLVGFAKGSPERMVGWATLAGTLAVPLLVQVQEFLRGGEYFGIVSSRYAVTLIPLTVITLALVAHRQQWRVVSVVVPAVSVGAVVLSFATVF</sequence>
<keyword evidence="1" id="KW-0472">Membrane</keyword>
<feature type="transmembrane region" description="Helical" evidence="1">
    <location>
        <begin position="246"/>
        <end position="267"/>
    </location>
</feature>
<evidence type="ECO:0000313" key="2">
    <source>
        <dbReference type="EMBL" id="TRW43590.1"/>
    </source>
</evidence>
<comment type="caution">
    <text evidence="2">The sequence shown here is derived from an EMBL/GenBank/DDBJ whole genome shotgun (WGS) entry which is preliminary data.</text>
</comment>
<evidence type="ECO:0008006" key="4">
    <source>
        <dbReference type="Google" id="ProtNLM"/>
    </source>
</evidence>
<feature type="transmembrane region" description="Helical" evidence="1">
    <location>
        <begin position="148"/>
        <end position="168"/>
    </location>
</feature>
<feature type="transmembrane region" description="Helical" evidence="1">
    <location>
        <begin position="121"/>
        <end position="141"/>
    </location>
</feature>
<feature type="transmembrane region" description="Helical" evidence="1">
    <location>
        <begin position="409"/>
        <end position="429"/>
    </location>
</feature>
<feature type="transmembrane region" description="Helical" evidence="1">
    <location>
        <begin position="214"/>
        <end position="234"/>
    </location>
</feature>
<evidence type="ECO:0000313" key="3">
    <source>
        <dbReference type="Proteomes" id="UP000318693"/>
    </source>
</evidence>
<dbReference type="EMBL" id="VJXR01000074">
    <property type="protein sequence ID" value="TRW43590.1"/>
    <property type="molecule type" value="Genomic_DNA"/>
</dbReference>
<feature type="transmembrane region" description="Helical" evidence="1">
    <location>
        <begin position="351"/>
        <end position="369"/>
    </location>
</feature>
<feature type="transmembrane region" description="Helical" evidence="1">
    <location>
        <begin position="381"/>
        <end position="402"/>
    </location>
</feature>
<reference evidence="2 3" key="1">
    <citation type="submission" date="2019-07" db="EMBL/GenBank/DDBJ databases">
        <title>Georgenia wutianyii sp. nov. and Georgenia *** sp. nov. isolated from plateau pika (Ochotona curzoniae) in the Qinghai-Tibet plateau of China.</title>
        <authorList>
            <person name="Tian Z."/>
        </authorList>
    </citation>
    <scope>NUCLEOTIDE SEQUENCE [LARGE SCALE GENOMIC DNA]</scope>
    <source>
        <strain evidence="2 3">Z446</strain>
    </source>
</reference>
<organism evidence="2 3">
    <name type="scientific">Georgenia yuyongxinii</name>
    <dbReference type="NCBI Taxonomy" id="2589797"/>
    <lineage>
        <taxon>Bacteria</taxon>
        <taxon>Bacillati</taxon>
        <taxon>Actinomycetota</taxon>
        <taxon>Actinomycetes</taxon>
        <taxon>Micrococcales</taxon>
        <taxon>Bogoriellaceae</taxon>
        <taxon>Georgenia</taxon>
    </lineage>
</organism>
<gene>
    <name evidence="2" type="ORF">FJ693_17020</name>
</gene>
<feature type="transmembrane region" description="Helical" evidence="1">
    <location>
        <begin position="320"/>
        <end position="344"/>
    </location>
</feature>
<dbReference type="Proteomes" id="UP000318693">
    <property type="component" value="Unassembled WGS sequence"/>
</dbReference>
<proteinExistence type="predicted"/>
<name>A0A552WLE2_9MICO</name>
<dbReference type="AlphaFoldDB" id="A0A552WLE2"/>
<evidence type="ECO:0000256" key="1">
    <source>
        <dbReference type="SAM" id="Phobius"/>
    </source>
</evidence>
<keyword evidence="1" id="KW-1133">Transmembrane helix</keyword>